<dbReference type="Proteomes" id="UP000632377">
    <property type="component" value="Unassembled WGS sequence"/>
</dbReference>
<comment type="subcellular location">
    <subcellularLocation>
        <location evidence="1">Membrane</location>
        <topology evidence="1">Multi-pass membrane protein</topology>
    </subcellularLocation>
</comment>
<sequence length="108" mass="11300">MITTEQKLLSALCHGGVFLAAPILIPLVIMLISTDDYVKTQAKEALMFQILLIVAGAVSGILVILLVGLIGLVVVGIAAVIMPIVAIVNVANGNDYSYPISGKWARGL</sequence>
<evidence type="ECO:0000256" key="1">
    <source>
        <dbReference type="ARBA" id="ARBA00004141"/>
    </source>
</evidence>
<evidence type="ECO:0000256" key="3">
    <source>
        <dbReference type="ARBA" id="ARBA00022989"/>
    </source>
</evidence>
<comment type="caution">
    <text evidence="6">The sequence shown here is derived from an EMBL/GenBank/DDBJ whole genome shotgun (WGS) entry which is preliminary data.</text>
</comment>
<evidence type="ECO:0000256" key="5">
    <source>
        <dbReference type="SAM" id="Phobius"/>
    </source>
</evidence>
<keyword evidence="4 5" id="KW-0472">Membrane</keyword>
<evidence type="ECO:0000313" key="7">
    <source>
        <dbReference type="Proteomes" id="UP000632377"/>
    </source>
</evidence>
<proteinExistence type="predicted"/>
<dbReference type="InterPro" id="IPR019109">
    <property type="entry name" value="MamF_MmsF"/>
</dbReference>
<dbReference type="EMBL" id="JAESWC010000002">
    <property type="protein sequence ID" value="MBL4935755.1"/>
    <property type="molecule type" value="Genomic_DNA"/>
</dbReference>
<feature type="transmembrane region" description="Helical" evidence="5">
    <location>
        <begin position="45"/>
        <end position="67"/>
    </location>
</feature>
<dbReference type="Pfam" id="PF09685">
    <property type="entry name" value="MamF_MmsF"/>
    <property type="match status" value="1"/>
</dbReference>
<accession>A0ABS1T8X2</accession>
<keyword evidence="3 5" id="KW-1133">Transmembrane helix</keyword>
<reference evidence="6 7" key="1">
    <citation type="submission" date="2021-01" db="EMBL/GenBank/DDBJ databases">
        <title>Genome public.</title>
        <authorList>
            <person name="Liu C."/>
            <person name="Sun Q."/>
        </authorList>
    </citation>
    <scope>NUCLEOTIDE SEQUENCE [LARGE SCALE GENOMIC DNA]</scope>
    <source>
        <strain evidence="6 7">YIM B02515</strain>
    </source>
</reference>
<name>A0ABS1T8X2_9CLOT</name>
<keyword evidence="7" id="KW-1185">Reference proteome</keyword>
<evidence type="ECO:0000256" key="4">
    <source>
        <dbReference type="ARBA" id="ARBA00023136"/>
    </source>
</evidence>
<feature type="transmembrane region" description="Helical" evidence="5">
    <location>
        <begin position="72"/>
        <end position="91"/>
    </location>
</feature>
<gene>
    <name evidence="6" type="ORF">JK636_08285</name>
</gene>
<evidence type="ECO:0000256" key="2">
    <source>
        <dbReference type="ARBA" id="ARBA00022692"/>
    </source>
</evidence>
<keyword evidence="2 5" id="KW-0812">Transmembrane</keyword>
<protein>
    <submittedName>
        <fullName evidence="6">DUF4870 domain-containing protein</fullName>
    </submittedName>
</protein>
<organism evidence="6 7">
    <name type="scientific">Clostridium rhizosphaerae</name>
    <dbReference type="NCBI Taxonomy" id="2803861"/>
    <lineage>
        <taxon>Bacteria</taxon>
        <taxon>Bacillati</taxon>
        <taxon>Bacillota</taxon>
        <taxon>Clostridia</taxon>
        <taxon>Eubacteriales</taxon>
        <taxon>Clostridiaceae</taxon>
        <taxon>Clostridium</taxon>
    </lineage>
</organism>
<dbReference type="RefSeq" id="WP_202748346.1">
    <property type="nucleotide sequence ID" value="NZ_JAESWC010000002.1"/>
</dbReference>
<feature type="transmembrane region" description="Helical" evidence="5">
    <location>
        <begin position="12"/>
        <end position="33"/>
    </location>
</feature>
<evidence type="ECO:0000313" key="6">
    <source>
        <dbReference type="EMBL" id="MBL4935755.1"/>
    </source>
</evidence>